<dbReference type="PROSITE" id="PS50404">
    <property type="entry name" value="GST_NTER"/>
    <property type="match status" value="1"/>
</dbReference>
<evidence type="ECO:0000313" key="3">
    <source>
        <dbReference type="Proteomes" id="UP000801864"/>
    </source>
</evidence>
<reference evidence="2 3" key="1">
    <citation type="submission" date="2018-06" db="EMBL/GenBank/DDBJ databases">
        <title>Genome analysis of cellulolytic fungus Trichoderma lentiforme CFAM-422.</title>
        <authorList>
            <person name="Steindorff A.S."/>
            <person name="Formighieri E.F."/>
            <person name="Midorikawa G.E.O."/>
            <person name="Tamietti M.S."/>
            <person name="Ramos E.Z."/>
            <person name="Silva A.S."/>
            <person name="Bon E.P.S."/>
            <person name="Mendes T.D."/>
            <person name="Damaso M.C.T."/>
            <person name="Favaro L.C.L."/>
        </authorList>
    </citation>
    <scope>NUCLEOTIDE SEQUENCE [LARGE SCALE GENOMIC DNA]</scope>
    <source>
        <strain evidence="2 3">CFAM-422</strain>
    </source>
</reference>
<comment type="caution">
    <text evidence="2">The sequence shown here is derived from an EMBL/GenBank/DDBJ whole genome shotgun (WGS) entry which is preliminary data.</text>
</comment>
<accession>A0A9P4XG52</accession>
<sequence>MQHDVKQQVPLLGHVVPEIEFSNNLRRPDLTSQKLSSSSNSMAIQTYKLYHYQYSICSIMVRYCIAIRGKPKDETLAIEFSEHEMDITSKLEQLSEEYLCYVNPKGQVPALTSPSLPEPIYDSVKITHHLARLFPSLMPPSHTGIISSLLERLHSINFFTLTFTGRSGVANIIEEKILRLIDSDISPQYQKALQYKLEIQRKEKINCVGLDDLEEMTKRTVSILEMCSEHLVEGEKWLFGLETPTALDAHLVTFIARLKDIDKGDLVPQSLLTYAAAAQKMAEWKNVVQGGTNPEIRK</sequence>
<dbReference type="EMBL" id="QLNT01000011">
    <property type="protein sequence ID" value="KAF3070256.1"/>
    <property type="molecule type" value="Genomic_DNA"/>
</dbReference>
<dbReference type="Proteomes" id="UP000801864">
    <property type="component" value="Unassembled WGS sequence"/>
</dbReference>
<dbReference type="InterPro" id="IPR004045">
    <property type="entry name" value="Glutathione_S-Trfase_N"/>
</dbReference>
<feature type="domain" description="GST N-terminal" evidence="1">
    <location>
        <begin position="45"/>
        <end position="138"/>
    </location>
</feature>
<dbReference type="AlphaFoldDB" id="A0A9P4XG52"/>
<dbReference type="InterPro" id="IPR036249">
    <property type="entry name" value="Thioredoxin-like_sf"/>
</dbReference>
<gene>
    <name evidence="2" type="ORF">CFAM422_006574</name>
</gene>
<protein>
    <recommendedName>
        <fullName evidence="1">GST N-terminal domain-containing protein</fullName>
    </recommendedName>
</protein>
<proteinExistence type="predicted"/>
<organism evidence="2 3">
    <name type="scientific">Trichoderma lentiforme</name>
    <dbReference type="NCBI Taxonomy" id="1567552"/>
    <lineage>
        <taxon>Eukaryota</taxon>
        <taxon>Fungi</taxon>
        <taxon>Dikarya</taxon>
        <taxon>Ascomycota</taxon>
        <taxon>Pezizomycotina</taxon>
        <taxon>Sordariomycetes</taxon>
        <taxon>Hypocreomycetidae</taxon>
        <taxon>Hypocreales</taxon>
        <taxon>Hypocreaceae</taxon>
        <taxon>Trichoderma</taxon>
    </lineage>
</organism>
<evidence type="ECO:0000259" key="1">
    <source>
        <dbReference type="PROSITE" id="PS50404"/>
    </source>
</evidence>
<evidence type="ECO:0000313" key="2">
    <source>
        <dbReference type="EMBL" id="KAF3070256.1"/>
    </source>
</evidence>
<name>A0A9P4XG52_9HYPO</name>
<keyword evidence="3" id="KW-1185">Reference proteome</keyword>
<dbReference type="SUPFAM" id="SSF52833">
    <property type="entry name" value="Thioredoxin-like"/>
    <property type="match status" value="1"/>
</dbReference>
<dbReference type="Gene3D" id="3.40.30.10">
    <property type="entry name" value="Glutaredoxin"/>
    <property type="match status" value="1"/>
</dbReference>